<dbReference type="InterPro" id="IPR029063">
    <property type="entry name" value="SAM-dependent_MTases_sf"/>
</dbReference>
<comment type="caution">
    <text evidence="1">The sequence shown here is derived from an EMBL/GenBank/DDBJ whole genome shotgun (WGS) entry which is preliminary data.</text>
</comment>
<keyword evidence="1" id="KW-0808">Transferase</keyword>
<reference evidence="1 2" key="1">
    <citation type="submission" date="2021-03" db="EMBL/GenBank/DDBJ databases">
        <authorList>
            <person name="So Y."/>
        </authorList>
    </citation>
    <scope>NUCLEOTIDE SEQUENCE [LARGE SCALE GENOMIC DNA]</scope>
    <source>
        <strain evidence="1 2">SSH11</strain>
    </source>
</reference>
<dbReference type="GO" id="GO:0032259">
    <property type="term" value="P:methylation"/>
    <property type="evidence" value="ECO:0007669"/>
    <property type="project" value="UniProtKB-KW"/>
</dbReference>
<evidence type="ECO:0000313" key="2">
    <source>
        <dbReference type="Proteomes" id="UP000681594"/>
    </source>
</evidence>
<sequence length="243" mass="26551">MTATSTGLAIKRLTAPFADVPRQPGEPFPAAAHLSLRLKTFRHILRVILPPRPGATLVDLGAGAGQFSRIASRLGYAVTAIDARPRWTLAGEDARAAGAPDTPAGDRITSITTDLRDFDRLHEFDVVLAVGVLYHLPLSDQLALLRRSAGRPLVIDTELYDSTCIPADRAWRFRPAPAVDGYEGALCRETGQAWSSAADPEGFWFTEDSLLHAFRDAGRSEVTILDPPYHSAFGPRRWYILHG</sequence>
<accession>A0ABS4ADG2</accession>
<evidence type="ECO:0000313" key="1">
    <source>
        <dbReference type="EMBL" id="MBP0445056.1"/>
    </source>
</evidence>
<dbReference type="SUPFAM" id="SSF53335">
    <property type="entry name" value="S-adenosyl-L-methionine-dependent methyltransferases"/>
    <property type="match status" value="1"/>
</dbReference>
<proteinExistence type="predicted"/>
<dbReference type="RefSeq" id="WP_209379296.1">
    <property type="nucleotide sequence ID" value="NZ_JAGIZB010000007.1"/>
</dbReference>
<name>A0ABS4ADG2_9PROT</name>
<keyword evidence="2" id="KW-1185">Reference proteome</keyword>
<dbReference type="GO" id="GO:0008168">
    <property type="term" value="F:methyltransferase activity"/>
    <property type="evidence" value="ECO:0007669"/>
    <property type="project" value="UniProtKB-KW"/>
</dbReference>
<dbReference type="CDD" id="cd02440">
    <property type="entry name" value="AdoMet_MTases"/>
    <property type="match status" value="1"/>
</dbReference>
<protein>
    <submittedName>
        <fullName evidence="1">Class I SAM-dependent methyltransferase</fullName>
    </submittedName>
</protein>
<gene>
    <name evidence="1" type="ORF">J8J14_09710</name>
</gene>
<dbReference type="Gene3D" id="3.40.50.150">
    <property type="entry name" value="Vaccinia Virus protein VP39"/>
    <property type="match status" value="1"/>
</dbReference>
<dbReference type="EMBL" id="JAGIZB010000007">
    <property type="protein sequence ID" value="MBP0445056.1"/>
    <property type="molecule type" value="Genomic_DNA"/>
</dbReference>
<dbReference type="Proteomes" id="UP000681594">
    <property type="component" value="Unassembled WGS sequence"/>
</dbReference>
<dbReference type="Pfam" id="PF13489">
    <property type="entry name" value="Methyltransf_23"/>
    <property type="match status" value="1"/>
</dbReference>
<keyword evidence="1" id="KW-0489">Methyltransferase</keyword>
<organism evidence="1 2">
    <name type="scientific">Pararoseomonas baculiformis</name>
    <dbReference type="NCBI Taxonomy" id="2820812"/>
    <lineage>
        <taxon>Bacteria</taxon>
        <taxon>Pseudomonadati</taxon>
        <taxon>Pseudomonadota</taxon>
        <taxon>Alphaproteobacteria</taxon>
        <taxon>Acetobacterales</taxon>
        <taxon>Acetobacteraceae</taxon>
        <taxon>Pararoseomonas</taxon>
    </lineage>
</organism>